<accession>A0A1Q9D5M2</accession>
<feature type="region of interest" description="Disordered" evidence="2">
    <location>
        <begin position="541"/>
        <end position="567"/>
    </location>
</feature>
<reference evidence="3 4" key="1">
    <citation type="submission" date="2016-02" db="EMBL/GenBank/DDBJ databases">
        <title>Genome analysis of coral dinoflagellate symbionts highlights evolutionary adaptations to a symbiotic lifestyle.</title>
        <authorList>
            <person name="Aranda M."/>
            <person name="Li Y."/>
            <person name="Liew Y.J."/>
            <person name="Baumgarten S."/>
            <person name="Simakov O."/>
            <person name="Wilson M."/>
            <person name="Piel J."/>
            <person name="Ashoor H."/>
            <person name="Bougouffa S."/>
            <person name="Bajic V.B."/>
            <person name="Ryu T."/>
            <person name="Ravasi T."/>
            <person name="Bayer T."/>
            <person name="Micklem G."/>
            <person name="Kim H."/>
            <person name="Bhak J."/>
            <person name="Lajeunesse T.C."/>
            <person name="Voolstra C.R."/>
        </authorList>
    </citation>
    <scope>NUCLEOTIDE SEQUENCE [LARGE SCALE GENOMIC DNA]</scope>
    <source>
        <strain evidence="3 4">CCMP2467</strain>
    </source>
</reference>
<protein>
    <submittedName>
        <fullName evidence="3">Vacuolar protein sorting-associated protein 13a</fullName>
    </submittedName>
</protein>
<proteinExistence type="inferred from homology"/>
<comment type="similarity">
    <text evidence="1">Belongs to the VPS13 family.</text>
</comment>
<comment type="caution">
    <text evidence="3">The sequence shown here is derived from an EMBL/GenBank/DDBJ whole genome shotgun (WGS) entry which is preliminary data.</text>
</comment>
<dbReference type="PANTHER" id="PTHR16166:SF93">
    <property type="entry name" value="INTERMEMBRANE LIPID TRANSFER PROTEIN VPS13"/>
    <property type="match status" value="1"/>
</dbReference>
<gene>
    <name evidence="3" type="primary">vps13a</name>
    <name evidence="3" type="ORF">AK812_SmicGene27946</name>
</gene>
<evidence type="ECO:0000256" key="2">
    <source>
        <dbReference type="SAM" id="MobiDB-lite"/>
    </source>
</evidence>
<name>A0A1Q9D5M2_SYMMI</name>
<sequence length="2286" mass="246066">MFQEALEQLILQCLNPYLEGINLGSLHRGIYNGCIELQELKVKPEVLALLGVPGFSVQRGYLQLIRLQIPWSSLASGKIALEVRGVHIEVDQIADGRTKEELIKQMREVKQQAIQLRMDQVKNLLEQRRKAAADLASADEGFAMKFARRFINNLTVSIEDVSFSFSSKALGIGAKLELPRLAVLSTDESFKEPVKGETVNIADDSMYKVVRIEGFAAQLYQPGNPAATYVLSPTGASLNLAHLPREQRIFLELDLGLSKPSEVQLLRSQVKQLMQAGEALAAEDARLKALLIPAELGEAAVLMEEALKIEYGQLFARRLLNEQGLAVADEAVLSDDEQRRLKLLEDALPIEPLAAQRLAAFELAETRKQKRPGFFSAFFGQMCCAAPPAASVGMEELQDATEFEAVEAPQNILAEVRFGDLGVRLMDDSKEDTEDAEVLRLFVHSTELTATVATGLDYRGKSSANLKIAGRLGGVEATHMKQDVIKILDAGERAGAAKFALENKLEETCNVLSVMFHTAPIEVFFIPSMVPKLLDFVAPPPPSAAPEPTPKAAKTPKTPKSDIASPRSIMSRTADAQGAVQQLLGKEGDVGQYADAAYDRVPDQVHFDVHLASPTIHLPVRDIGKVVVNLGSLTLLTPEVCSMKAVRLGVSLEDTMLKVATKREEFNVISPLPIDIKLNHNEDAEVLKAEVKLTTGDLILTAAPQAVSVLVALPDVFAELAPPSQDAETVEQGEESLEEALEDVETTQGQGTALASSVGQSEAMQAATKRAKELTEKRLQLDVVAELGKLEVAVLDMLHPVVTVQCQVLGNGIQLCHNSLMTGQDMSTSVKLENFALKAFAKCPRSHEWEPLLEPFHIGASVKLQSVSKTSSAVGTKVSINAHKPLLLNVASPSLSRLAQLGPVYAASIERKNGDSAGSSRYSVVNLFGQPMVLEFLCPGGVVHKTIPADGAKVCLEDEIFLHRASEVAVRLREGENLESSRPLSIECTETVLVPGTLCVAEMMAPEPGSRLLLLASPLRVHNTCDVPLQLSFPGEKARPSGAFCCQASLLGHAAPTYRMESHLPEGEPQDRHVTVMPNEIFAVPEPLVRQEAGYCAATLRGRFGLADAFEWSTPFELTSKGVSAPEDFILSCAKKAEGSVVLPTLLAAQPQVHDLKGTPVPKPRLRNLRTDMLLEDAINPAKKKRKAPCCGGTARVSEPEEAAEQLPEDAAHMSGRFWRSGKLRETGNVTMLVLRPMLSLLNALPEGTVTLAYRARSKAMIRTGVLRDATAWQEVTIPSMACVNVYDLSLDALTAGAEVKARLGDASVAWSATSVLRPAALRYEAEMLEMDVRQTAAGAACGLVAQPLGDGRLRISCPRIFTHRLDLGPEDVEASFDTVDWKTPAGTEYYCVQSEDLAPSGLLGASCKVSVLRPRLVVTNDSDHDLELLSPDGEVLTLAAKESQPYHWHVPTNAKGAPEMKLRPAGGAGKVDWSPAIPCCEQAAGSSSMLLTATEETAMPLVWTASLAPSSGAFAIVLKSGSTCVAVNRATQGKAEMMVLPGDAKTNTVPTSARAGKGEVAIGWVNPFANEKAALRVSVDGEEIVIKDVGRKAEIPLKAKKLKLSVSRVGENTVVALDDISSGLGVLERATSEQSVGSNEESVVEVDLRLGQIGVSLVDDMPTAHELLFLHIGDIHVNYVQNADADSEQLRFLVGEIQGICQLPDRTDGSMLSKKHQHKAGVLRQEQPAVILANHGEKGAHFLDIQITREATSSQDLVLPKAEVLMDKLDVTVDNDWLAPLLSWLQRAIPQEAIDVGLQWDEVKDRAGRAIVAEGYTPPAVPAIVSVEKLKLSEINLTVWCRLPVSSLDFLPAPVRAVLRVVSVGSNFTLNGAGIRLPEKKLPSHRGSVEDYAISIGLEYASSLMQIVLSLLGKSSLLNGGAIPLAMGGTAVSMVTDGVGTTIRGGAGMLQHLAMDEDYVQQQQIHQEMKEINGAVDGLKEAGKSLATGMNGALDIFRKPVHGAKEEGVRGFAKGVGTGVAGTVIKPIVGVGQATSDIITGISAVATMDSTAKRRRRCRRRGPRMLFGKYGTIRTWSHTHAEISQQLGTVAEGIQEIVPLASDGFHASVLLLYTDKLLLTKVKLHPLDAASRLGSELDSDKAFSNADAGPGDRSNRHRLRRIDREFPQLLSPLDEVLSRSTSGDLAECPQNVSEIARGLSFADMQRAELEESGELVLTDSAGNSCELPLSLDPDVKEALAAGLQAACGGRADWSTLAASWRPDEQVHEASIRPKQTGDELVYVEI</sequence>
<evidence type="ECO:0000256" key="1">
    <source>
        <dbReference type="ARBA" id="ARBA00006545"/>
    </source>
</evidence>
<dbReference type="GO" id="GO:0006623">
    <property type="term" value="P:protein targeting to vacuole"/>
    <property type="evidence" value="ECO:0007669"/>
    <property type="project" value="TreeGrafter"/>
</dbReference>
<dbReference type="InterPro" id="IPR026847">
    <property type="entry name" value="VPS13"/>
</dbReference>
<evidence type="ECO:0000313" key="4">
    <source>
        <dbReference type="Proteomes" id="UP000186817"/>
    </source>
</evidence>
<dbReference type="OrthoDB" id="272810at2759"/>
<dbReference type="PANTHER" id="PTHR16166">
    <property type="entry name" value="VACUOLAR PROTEIN SORTING-ASSOCIATED PROTEIN VPS13"/>
    <property type="match status" value="1"/>
</dbReference>
<dbReference type="Proteomes" id="UP000186817">
    <property type="component" value="Unassembled WGS sequence"/>
</dbReference>
<organism evidence="3 4">
    <name type="scientific">Symbiodinium microadriaticum</name>
    <name type="common">Dinoflagellate</name>
    <name type="synonym">Zooxanthella microadriatica</name>
    <dbReference type="NCBI Taxonomy" id="2951"/>
    <lineage>
        <taxon>Eukaryota</taxon>
        <taxon>Sar</taxon>
        <taxon>Alveolata</taxon>
        <taxon>Dinophyceae</taxon>
        <taxon>Suessiales</taxon>
        <taxon>Symbiodiniaceae</taxon>
        <taxon>Symbiodinium</taxon>
    </lineage>
</organism>
<evidence type="ECO:0000313" key="3">
    <source>
        <dbReference type="EMBL" id="OLP90470.1"/>
    </source>
</evidence>
<keyword evidence="4" id="KW-1185">Reference proteome</keyword>
<dbReference type="GO" id="GO:0045053">
    <property type="term" value="P:protein retention in Golgi apparatus"/>
    <property type="evidence" value="ECO:0007669"/>
    <property type="project" value="TreeGrafter"/>
</dbReference>
<dbReference type="EMBL" id="LSRX01000709">
    <property type="protein sequence ID" value="OLP90470.1"/>
    <property type="molecule type" value="Genomic_DNA"/>
</dbReference>